<comment type="caution">
    <text evidence="2">The sequence shown here is derived from an EMBL/GenBank/DDBJ whole genome shotgun (WGS) entry which is preliminary data.</text>
</comment>
<organism evidence="2 3">
    <name type="scientific">Lactuca sativa</name>
    <name type="common">Garden lettuce</name>
    <dbReference type="NCBI Taxonomy" id="4236"/>
    <lineage>
        <taxon>Eukaryota</taxon>
        <taxon>Viridiplantae</taxon>
        <taxon>Streptophyta</taxon>
        <taxon>Embryophyta</taxon>
        <taxon>Tracheophyta</taxon>
        <taxon>Spermatophyta</taxon>
        <taxon>Magnoliopsida</taxon>
        <taxon>eudicotyledons</taxon>
        <taxon>Gunneridae</taxon>
        <taxon>Pentapetalae</taxon>
        <taxon>asterids</taxon>
        <taxon>campanulids</taxon>
        <taxon>Asterales</taxon>
        <taxon>Asteraceae</taxon>
        <taxon>Cichorioideae</taxon>
        <taxon>Cichorieae</taxon>
        <taxon>Lactucinae</taxon>
        <taxon>Lactuca</taxon>
    </lineage>
</organism>
<dbReference type="SUPFAM" id="SSF53098">
    <property type="entry name" value="Ribonuclease H-like"/>
    <property type="match status" value="1"/>
</dbReference>
<dbReference type="OrthoDB" id="1678547at2759"/>
<dbReference type="EMBL" id="NBSK02000007">
    <property type="protein sequence ID" value="KAJ0195765.1"/>
    <property type="molecule type" value="Genomic_DNA"/>
</dbReference>
<dbReference type="PANTHER" id="PTHR11697">
    <property type="entry name" value="GENERAL TRANSCRIPTION FACTOR 2-RELATED ZINC FINGER PROTEIN"/>
    <property type="match status" value="1"/>
</dbReference>
<dbReference type="InterPro" id="IPR055298">
    <property type="entry name" value="AtLOH3-like"/>
</dbReference>
<keyword evidence="3" id="KW-1185">Reference proteome</keyword>
<dbReference type="InterPro" id="IPR012337">
    <property type="entry name" value="RNaseH-like_sf"/>
</dbReference>
<reference evidence="2 3" key="1">
    <citation type="journal article" date="2017" name="Nat. Commun.">
        <title>Genome assembly with in vitro proximity ligation data and whole-genome triplication in lettuce.</title>
        <authorList>
            <person name="Reyes-Chin-Wo S."/>
            <person name="Wang Z."/>
            <person name="Yang X."/>
            <person name="Kozik A."/>
            <person name="Arikit S."/>
            <person name="Song C."/>
            <person name="Xia L."/>
            <person name="Froenicke L."/>
            <person name="Lavelle D.O."/>
            <person name="Truco M.J."/>
            <person name="Xia R."/>
            <person name="Zhu S."/>
            <person name="Xu C."/>
            <person name="Xu H."/>
            <person name="Xu X."/>
            <person name="Cox K."/>
            <person name="Korf I."/>
            <person name="Meyers B.C."/>
            <person name="Michelmore R.W."/>
        </authorList>
    </citation>
    <scope>NUCLEOTIDE SEQUENCE [LARGE SCALE GENOMIC DNA]</scope>
    <source>
        <strain evidence="3">cv. Salinas</strain>
        <tissue evidence="2">Seedlings</tissue>
    </source>
</reference>
<dbReference type="InterPro" id="IPR025398">
    <property type="entry name" value="DUF4371"/>
</dbReference>
<evidence type="ECO:0000259" key="1">
    <source>
        <dbReference type="Pfam" id="PF14291"/>
    </source>
</evidence>
<gene>
    <name evidence="2" type="ORF">LSAT_V11C700359500</name>
</gene>
<proteinExistence type="predicted"/>
<evidence type="ECO:0000313" key="2">
    <source>
        <dbReference type="EMBL" id="KAJ0195765.1"/>
    </source>
</evidence>
<feature type="domain" description="DUF4371" evidence="1">
    <location>
        <begin position="13"/>
        <end position="137"/>
    </location>
</feature>
<dbReference type="PANTHER" id="PTHR11697:SF231">
    <property type="entry name" value="TTF-TYPE DOMAIN-CONTAINING PROTEIN"/>
    <property type="match status" value="1"/>
</dbReference>
<evidence type="ECO:0000313" key="3">
    <source>
        <dbReference type="Proteomes" id="UP000235145"/>
    </source>
</evidence>
<dbReference type="AlphaFoldDB" id="A0A9R1UZS8"/>
<dbReference type="Proteomes" id="UP000235145">
    <property type="component" value="Unassembled WGS sequence"/>
</dbReference>
<accession>A0A9R1UZS8</accession>
<sequence length="331" mass="37503">MLEAIYSFNNEMKELFRTVPKHASYTSPTIQKEILNHISNRVKRMICDEIDGGKFCLLVDEAHDESNREQMSIVLRFVNKDGVIMERFLGLVHVRDNTSQTLKNRIYFLFTHKNLDFKSIRGQGYDGASNMRGHFKGLQALISKDCPSAYYVYCFAHQLQLALMAASQGVIALQKFFTQLSFVINVVGASSKCSDQLRDAQAEQMTYFKSIGELETGRCLNQIGTLQRAVDTRSGSYLKLVSTLIKMFSSICEVLLKIIKDGTGSIRGDADSAYETITTFGFIFVLHLEKEIMEITDLLCQALQKQSQDILNALRIVASTKLLLKKMKDER</sequence>
<dbReference type="Pfam" id="PF14291">
    <property type="entry name" value="DUF4371"/>
    <property type="match status" value="1"/>
</dbReference>
<name>A0A9R1UZS8_LACSA</name>
<protein>
    <recommendedName>
        <fullName evidence="1">DUF4371 domain-containing protein</fullName>
    </recommendedName>
</protein>